<name>A0ABV2H5H4_9HYPH</name>
<sequence>MRYHEHVPAIVEDVPGITADMPVAAILSGQKVAGPRIMPSIEEGVADSARELARDEDTQGPGGAAARRYEGELLLHQNNSSCGRVGFIDR</sequence>
<keyword evidence="2" id="KW-1185">Reference proteome</keyword>
<evidence type="ECO:0000313" key="1">
    <source>
        <dbReference type="EMBL" id="MET3585788.1"/>
    </source>
</evidence>
<organism evidence="1 2">
    <name type="scientific">Pseudorhizobium tarimense</name>
    <dbReference type="NCBI Taxonomy" id="1079109"/>
    <lineage>
        <taxon>Bacteria</taxon>
        <taxon>Pseudomonadati</taxon>
        <taxon>Pseudomonadota</taxon>
        <taxon>Alphaproteobacteria</taxon>
        <taxon>Hyphomicrobiales</taxon>
        <taxon>Rhizobiaceae</taxon>
        <taxon>Rhizobium/Agrobacterium group</taxon>
        <taxon>Pseudorhizobium</taxon>
    </lineage>
</organism>
<comment type="caution">
    <text evidence="1">The sequence shown here is derived from an EMBL/GenBank/DDBJ whole genome shotgun (WGS) entry which is preliminary data.</text>
</comment>
<protein>
    <submittedName>
        <fullName evidence="1">Uncharacterized protein</fullName>
    </submittedName>
</protein>
<evidence type="ECO:0000313" key="2">
    <source>
        <dbReference type="Proteomes" id="UP001549031"/>
    </source>
</evidence>
<dbReference type="Proteomes" id="UP001549031">
    <property type="component" value="Unassembled WGS sequence"/>
</dbReference>
<accession>A0ABV2H5H4</accession>
<gene>
    <name evidence="1" type="ORF">ABID21_001897</name>
</gene>
<dbReference type="EMBL" id="JBEPLJ010000006">
    <property type="protein sequence ID" value="MET3585788.1"/>
    <property type="molecule type" value="Genomic_DNA"/>
</dbReference>
<reference evidence="1 2" key="1">
    <citation type="submission" date="2024-06" db="EMBL/GenBank/DDBJ databases">
        <title>Genomic Encyclopedia of Type Strains, Phase IV (KMG-IV): sequencing the most valuable type-strain genomes for metagenomic binning, comparative biology and taxonomic classification.</title>
        <authorList>
            <person name="Goeker M."/>
        </authorList>
    </citation>
    <scope>NUCLEOTIDE SEQUENCE [LARGE SCALE GENOMIC DNA]</scope>
    <source>
        <strain evidence="1 2">DSM 105042</strain>
    </source>
</reference>
<proteinExistence type="predicted"/>